<feature type="region of interest" description="Disordered" evidence="2">
    <location>
        <begin position="183"/>
        <end position="215"/>
    </location>
</feature>
<feature type="coiled-coil region" evidence="1">
    <location>
        <begin position="417"/>
        <end position="462"/>
    </location>
</feature>
<feature type="compositionally biased region" description="Basic and acidic residues" evidence="2">
    <location>
        <begin position="199"/>
        <end position="215"/>
    </location>
</feature>
<accession>A0ABQ5K4I0</accession>
<keyword evidence="5" id="KW-1185">Reference proteome</keyword>
<evidence type="ECO:0000313" key="4">
    <source>
        <dbReference type="EMBL" id="GKT27482.1"/>
    </source>
</evidence>
<dbReference type="SUPFAM" id="SSF56399">
    <property type="entry name" value="ADP-ribosylation"/>
    <property type="match status" value="1"/>
</dbReference>
<name>A0ABQ5K4I0_9EUKA</name>
<dbReference type="PANTHER" id="PTHR45740">
    <property type="entry name" value="POLY [ADP-RIBOSE] POLYMERASE"/>
    <property type="match status" value="1"/>
</dbReference>
<gene>
    <name evidence="4" type="ORF">ADUPG1_000054</name>
</gene>
<dbReference type="Gene3D" id="3.90.228.10">
    <property type="match status" value="1"/>
</dbReference>
<reference evidence="4" key="1">
    <citation type="submission" date="2022-03" db="EMBL/GenBank/DDBJ databases">
        <title>Draft genome sequence of Aduncisulcus paluster, a free-living microaerophilic Fornicata.</title>
        <authorList>
            <person name="Yuyama I."/>
            <person name="Kume K."/>
            <person name="Tamura T."/>
            <person name="Inagaki Y."/>
            <person name="Hashimoto T."/>
        </authorList>
    </citation>
    <scope>NUCLEOTIDE SEQUENCE</scope>
    <source>
        <strain evidence="4">NY0171</strain>
    </source>
</reference>
<dbReference type="EMBL" id="BQXS01000019">
    <property type="protein sequence ID" value="GKT27482.1"/>
    <property type="molecule type" value="Genomic_DNA"/>
</dbReference>
<comment type="caution">
    <text evidence="4">The sequence shown here is derived from an EMBL/GenBank/DDBJ whole genome shotgun (WGS) entry which is preliminary data.</text>
</comment>
<evidence type="ECO:0000256" key="1">
    <source>
        <dbReference type="SAM" id="Coils"/>
    </source>
</evidence>
<feature type="compositionally biased region" description="Polar residues" evidence="2">
    <location>
        <begin position="187"/>
        <end position="198"/>
    </location>
</feature>
<dbReference type="InterPro" id="IPR012317">
    <property type="entry name" value="Poly(ADP-ribose)pol_cat_dom"/>
</dbReference>
<feature type="coiled-coil region" evidence="1">
    <location>
        <begin position="269"/>
        <end position="303"/>
    </location>
</feature>
<sequence length="743" mass="85345">MEERNSLYFNYSNALCGVYLDSPDDVPIDETDWIRSMFPHLSLRPLFAFAASSQIFLVYPLWSLEKSAFSPHIKNPDLRPSYIHTLFNADSLSSRLVTCVLFNEIEGASSLCHVSTDLCKKFKILPYSIEVSTKSFVADGEHPNLAEYLSVESGMTSIDEVEADFSTVSSPLDSFKPDISEDLHADTSISPSKQSEPTFTHRDSHSDDSSISDADRDIEPISINFEELISLKESLKDMKDSFISSCPDWDSISTLHELDITLDEELHDLRRIYDDMEGEERHYKRAEKKMMKRESKLKKKEDEYIKQTKHLDSITKDEKQLDEKFRKLRIIQHRLLQQTASLAVIYDELTVNDWATQIASRQLGHFEVKVELQCMQKARKEMSLVKVIDGGEQVKYALKAAEKKKKVQNRHIRQIDIKKQEQDILSLQIQMDEKQISLLAKQKEEEIELDRVLLEKKALNQKKALAIELRKCGNVIIPDFFTKLERCHFQQEGSSGKKMKALKVKNFSDCTVRLSEAELDAYIRPLFIRSDSNPLGYARDQKEKKTPYTKFKVKSALRIENPYLFKQYCDSRAAIRQKYGDYLIPSSGKNPLNVISFGKSKVHLCTDIDEHLMFHGSSYQIMKKIAVSGFDFRESRSDGSAFGKANYFAEVIEKADQYSSPKGSIDNKIYTVLLALNIVGPMPNVLKVRETRPGSTRPPIIPGRKGKGRLYNSVVGQFTYREFVQYELVSSYPLFIVFYKRKP</sequence>
<dbReference type="InterPro" id="IPR051712">
    <property type="entry name" value="ARTD-AVP"/>
</dbReference>
<evidence type="ECO:0000313" key="5">
    <source>
        <dbReference type="Proteomes" id="UP001057375"/>
    </source>
</evidence>
<evidence type="ECO:0000256" key="2">
    <source>
        <dbReference type="SAM" id="MobiDB-lite"/>
    </source>
</evidence>
<evidence type="ECO:0000259" key="3">
    <source>
        <dbReference type="Pfam" id="PF00644"/>
    </source>
</evidence>
<organism evidence="4 5">
    <name type="scientific">Aduncisulcus paluster</name>
    <dbReference type="NCBI Taxonomy" id="2918883"/>
    <lineage>
        <taxon>Eukaryota</taxon>
        <taxon>Metamonada</taxon>
        <taxon>Carpediemonas-like organisms</taxon>
        <taxon>Aduncisulcus</taxon>
    </lineage>
</organism>
<dbReference type="Proteomes" id="UP001057375">
    <property type="component" value="Unassembled WGS sequence"/>
</dbReference>
<proteinExistence type="predicted"/>
<keyword evidence="1" id="KW-0175">Coiled coil</keyword>
<feature type="domain" description="PARP catalytic" evidence="3">
    <location>
        <begin position="543"/>
        <end position="685"/>
    </location>
</feature>
<dbReference type="PANTHER" id="PTHR45740:SF2">
    <property type="entry name" value="POLY [ADP-RIBOSE] POLYMERASE"/>
    <property type="match status" value="1"/>
</dbReference>
<protein>
    <recommendedName>
        <fullName evidence="3">PARP catalytic domain-containing protein</fullName>
    </recommendedName>
</protein>
<dbReference type="Pfam" id="PF00644">
    <property type="entry name" value="PARP"/>
    <property type="match status" value="1"/>
</dbReference>